<keyword evidence="4" id="KW-1185">Reference proteome</keyword>
<evidence type="ECO:0000313" key="4">
    <source>
        <dbReference type="Proteomes" id="UP001597493"/>
    </source>
</evidence>
<evidence type="ECO:0000313" key="3">
    <source>
        <dbReference type="EMBL" id="MFD2659328.1"/>
    </source>
</evidence>
<gene>
    <name evidence="3" type="ORF">ACFSW5_03505</name>
</gene>
<keyword evidence="2" id="KW-0732">Signal</keyword>
<dbReference type="EMBL" id="JBHUMY010000002">
    <property type="protein sequence ID" value="MFD2659328.1"/>
    <property type="molecule type" value="Genomic_DNA"/>
</dbReference>
<proteinExistence type="predicted"/>
<reference evidence="4" key="1">
    <citation type="journal article" date="2019" name="Int. J. Syst. Evol. Microbiol.">
        <title>The Global Catalogue of Microorganisms (GCM) 10K type strain sequencing project: providing services to taxonomists for standard genome sequencing and annotation.</title>
        <authorList>
            <consortium name="The Broad Institute Genomics Platform"/>
            <consortium name="The Broad Institute Genome Sequencing Center for Infectious Disease"/>
            <person name="Wu L."/>
            <person name="Ma J."/>
        </authorList>
    </citation>
    <scope>NUCLEOTIDE SEQUENCE [LARGE SCALE GENOMIC DNA]</scope>
    <source>
        <strain evidence="4">TISTR 1827</strain>
    </source>
</reference>
<evidence type="ECO:0000256" key="2">
    <source>
        <dbReference type="SAM" id="SignalP"/>
    </source>
</evidence>
<accession>A0ABW5QT97</accession>
<dbReference type="InterPro" id="IPR043751">
    <property type="entry name" value="DUF5696"/>
</dbReference>
<dbReference type="Proteomes" id="UP001597493">
    <property type="component" value="Unassembled WGS sequence"/>
</dbReference>
<dbReference type="RefSeq" id="WP_379269948.1">
    <property type="nucleotide sequence ID" value="NZ_JBHUGT010000013.1"/>
</dbReference>
<comment type="caution">
    <text evidence="3">The sequence shown here is derived from an EMBL/GenBank/DDBJ whole genome shotgun (WGS) entry which is preliminary data.</text>
</comment>
<protein>
    <submittedName>
        <fullName evidence="3">DUF5696 domain-containing protein</fullName>
    </submittedName>
</protein>
<feature type="compositionally biased region" description="Basic and acidic residues" evidence="1">
    <location>
        <begin position="101"/>
        <end position="112"/>
    </location>
</feature>
<organism evidence="3 4">
    <name type="scientific">Paenibacillus thailandensis</name>
    <dbReference type="NCBI Taxonomy" id="393250"/>
    <lineage>
        <taxon>Bacteria</taxon>
        <taxon>Bacillati</taxon>
        <taxon>Bacillota</taxon>
        <taxon>Bacilli</taxon>
        <taxon>Bacillales</taxon>
        <taxon>Paenibacillaceae</taxon>
        <taxon>Paenibacillus</taxon>
    </lineage>
</organism>
<feature type="signal peptide" evidence="2">
    <location>
        <begin position="1"/>
        <end position="21"/>
    </location>
</feature>
<feature type="chain" id="PRO_5047187883" evidence="2">
    <location>
        <begin position="22"/>
        <end position="862"/>
    </location>
</feature>
<name>A0ABW5QT97_9BACL</name>
<evidence type="ECO:0000256" key="1">
    <source>
        <dbReference type="SAM" id="MobiDB-lite"/>
    </source>
</evidence>
<sequence length="862" mass="94348">MTRRKRLTAVAAGAAALLCVAAGALWLANRGAPAVNASEFVTQTPSTADARELEFLPDSSEGVPGMELVAENAKLSLYYDPETTEIAVRDNGSGHVWRSNPADRQEDAASSPYEKEVLSSQLTITFRDGAGTLETYPNFTRSIAGKQFKAESLNGGIRITYTLGDTSLGIEALPKLIGKRRLEEKVLSKLDESTAKYVSARYYPSSGNPDVLERLDGQIEKQLVLNKMLAAFEKAGYTPEDLAYDNAENGIGAGGGSQKPSFVIPVEYRLEEDSLAVTVPLSQAEESAGYKLRSLDLLAYFGAAGTEEQGYMLVPDGSGSLIRLNNGKVKEEQYVQRVYGSDPNDNSVSRGQVTEDARMPVFGLKSGDRAWFAVIEEGDAIASVTADISGKQNSYNHVFGSFALRGEDELELYTGSELQEIQLLNDRLYEGDLRVRYSFLSGERATYSGMAELYRNMLVKQHGLKPLDAEGGIPFYLDVIGAVEKRKTLLGIPYRSEAAMTTFEQAGEMAERLSRDGVGRVQLRYLGWSAGGVNHKAPVSPKADGGLGGQSGLAQLAERLKQAGGALYPDVAFQRIYRDDGGFVPSSDAARFVTREVARLNPYNRALNRMDSDLGSYYLLSPAKLPYYADRFTERYGRMGLDSVSLRDLGDVLSSDYRDGRVVHRQTAKHIVEEQLERLSADYPDMMAAGGNAYVWPYAKHLVDVPSSSSGFGITDEEVPFYQMAVHGYIEYAGEAMNQSDEQDMRQQLLRAIELGSAPHFLWTHKPSSELKYTPFDTAFSTLYSDWYEEAIVLYKEANEALSPVRSVPMKEHIRLADGIVQVVYENGVSIVVNYTGEPATVDGMTVAARGYAIGGGEHEAG</sequence>
<dbReference type="Pfam" id="PF18952">
    <property type="entry name" value="DUF5696"/>
    <property type="match status" value="1"/>
</dbReference>
<feature type="region of interest" description="Disordered" evidence="1">
    <location>
        <begin position="92"/>
        <end position="112"/>
    </location>
</feature>